<dbReference type="InterPro" id="IPR036291">
    <property type="entry name" value="NAD(P)-bd_dom_sf"/>
</dbReference>
<evidence type="ECO:0000256" key="2">
    <source>
        <dbReference type="ARBA" id="ARBA00022857"/>
    </source>
</evidence>
<dbReference type="Pfam" id="PF05368">
    <property type="entry name" value="NmrA"/>
    <property type="match status" value="1"/>
</dbReference>
<evidence type="ECO:0000256" key="3">
    <source>
        <dbReference type="SAM" id="MobiDB-lite"/>
    </source>
</evidence>
<keyword evidence="2" id="KW-0521">NADP</keyword>
<dbReference type="Gene3D" id="3.40.50.720">
    <property type="entry name" value="NAD(P)-binding Rossmann-like Domain"/>
    <property type="match status" value="1"/>
</dbReference>
<dbReference type="AlphaFoldDB" id="A0A8H7VH68"/>
<feature type="domain" description="NmrA-like" evidence="4">
    <location>
        <begin position="41"/>
        <end position="210"/>
    </location>
</feature>
<gene>
    <name evidence="5" type="ORF">INT45_000446</name>
</gene>
<dbReference type="InterPro" id="IPR051164">
    <property type="entry name" value="NmrA-like_oxidored"/>
</dbReference>
<evidence type="ECO:0000259" key="4">
    <source>
        <dbReference type="Pfam" id="PF05368"/>
    </source>
</evidence>
<evidence type="ECO:0000313" key="6">
    <source>
        <dbReference type="Proteomes" id="UP000646827"/>
    </source>
</evidence>
<comment type="similarity">
    <text evidence="1">Belongs to the NmrA-type oxidoreductase family.</text>
</comment>
<feature type="compositionally biased region" description="Acidic residues" evidence="3">
    <location>
        <begin position="218"/>
        <end position="237"/>
    </location>
</feature>
<keyword evidence="6" id="KW-1185">Reference proteome</keyword>
<organism evidence="5 6">
    <name type="scientific">Circinella minor</name>
    <dbReference type="NCBI Taxonomy" id="1195481"/>
    <lineage>
        <taxon>Eukaryota</taxon>
        <taxon>Fungi</taxon>
        <taxon>Fungi incertae sedis</taxon>
        <taxon>Mucoromycota</taxon>
        <taxon>Mucoromycotina</taxon>
        <taxon>Mucoromycetes</taxon>
        <taxon>Mucorales</taxon>
        <taxon>Lichtheimiaceae</taxon>
        <taxon>Circinella</taxon>
    </lineage>
</organism>
<comment type="caution">
    <text evidence="5">The sequence shown here is derived from an EMBL/GenBank/DDBJ whole genome shotgun (WGS) entry which is preliminary data.</text>
</comment>
<name>A0A8H7VH68_9FUNG</name>
<accession>A0A8H7VH68</accession>
<protein>
    <recommendedName>
        <fullName evidence="4">NmrA-like domain-containing protein</fullName>
    </recommendedName>
</protein>
<dbReference type="Proteomes" id="UP000646827">
    <property type="component" value="Unassembled WGS sequence"/>
</dbReference>
<dbReference type="SUPFAM" id="SSF51735">
    <property type="entry name" value="NAD(P)-binding Rossmann-fold domains"/>
    <property type="match status" value="1"/>
</dbReference>
<evidence type="ECO:0000256" key="1">
    <source>
        <dbReference type="ARBA" id="ARBA00006328"/>
    </source>
</evidence>
<dbReference type="PANTHER" id="PTHR42748">
    <property type="entry name" value="NITROGEN METABOLITE REPRESSION PROTEIN NMRA FAMILY MEMBER"/>
    <property type="match status" value="1"/>
</dbReference>
<proteinExistence type="inferred from homology"/>
<dbReference type="EMBL" id="JAEPRB010000073">
    <property type="protein sequence ID" value="KAG2222831.1"/>
    <property type="molecule type" value="Genomic_DNA"/>
</dbReference>
<dbReference type="OrthoDB" id="2223205at2759"/>
<sequence length="367" mass="42005">MFSAQKSHKNKFVLISNCESYVGYALAYHLATELMLRPGKMKKKWRVRALCENTQGKEALVQAGVDVQQVQYQDQMILRSQMKGVRSIIITSMGLSSETRVPYTMNVMNAASTEKVKRVQMISMLGCQYAEEENSPMGQYHALEQHLRETFSYGRWCIFRLAFLNQGFYFWNDMIEHSGKIGMPMSPNTEFTTISIQDACDAVATLVLTSHKGQVESNNEDEDDDDDEDEDTDEIEDPSMIKRIYELTGQCPYTGSTAAMKLNKALGGEEGEIQFAEISEDELREYLERKSAKPNHADPPGLVPDPHRYINEAFIDAIIDWFKILKRVNFGQTMTHDVRDLTGKEPMDLGQFFIENHREFRRPSDSQ</sequence>
<evidence type="ECO:0000313" key="5">
    <source>
        <dbReference type="EMBL" id="KAG2222831.1"/>
    </source>
</evidence>
<dbReference type="InterPro" id="IPR008030">
    <property type="entry name" value="NmrA-like"/>
</dbReference>
<dbReference type="PANTHER" id="PTHR42748:SF7">
    <property type="entry name" value="NMRA LIKE REDOX SENSOR 1-RELATED"/>
    <property type="match status" value="1"/>
</dbReference>
<reference evidence="5 6" key="1">
    <citation type="submission" date="2020-12" db="EMBL/GenBank/DDBJ databases">
        <title>Metabolic potential, ecology and presence of endohyphal bacteria is reflected in genomic diversity of Mucoromycotina.</title>
        <authorList>
            <person name="Muszewska A."/>
            <person name="Okrasinska A."/>
            <person name="Steczkiewicz K."/>
            <person name="Drgas O."/>
            <person name="Orlowska M."/>
            <person name="Perlinska-Lenart U."/>
            <person name="Aleksandrzak-Piekarczyk T."/>
            <person name="Szatraj K."/>
            <person name="Zielenkiewicz U."/>
            <person name="Pilsyk S."/>
            <person name="Malc E."/>
            <person name="Mieczkowski P."/>
            <person name="Kruszewska J.S."/>
            <person name="Biernat P."/>
            <person name="Pawlowska J."/>
        </authorList>
    </citation>
    <scope>NUCLEOTIDE SEQUENCE [LARGE SCALE GENOMIC DNA]</scope>
    <source>
        <strain evidence="5 6">CBS 142.35</strain>
    </source>
</reference>
<feature type="region of interest" description="Disordered" evidence="3">
    <location>
        <begin position="211"/>
        <end position="237"/>
    </location>
</feature>